<gene>
    <name evidence="3" type="ORF">GCM10011608_15730</name>
</gene>
<dbReference type="RefSeq" id="WP_189041999.1">
    <property type="nucleotide sequence ID" value="NZ_BMNB01000005.1"/>
</dbReference>
<keyword evidence="1" id="KW-0597">Phosphoprotein</keyword>
<evidence type="ECO:0000313" key="3">
    <source>
        <dbReference type="EMBL" id="GGM32040.1"/>
    </source>
</evidence>
<feature type="domain" description="Response regulatory" evidence="2">
    <location>
        <begin position="12"/>
        <end position="137"/>
    </location>
</feature>
<protein>
    <submittedName>
        <fullName evidence="3">Two-component system response regulator</fullName>
    </submittedName>
</protein>
<organism evidence="3 4">
    <name type="scientific">Micromonospora sonchi</name>
    <dbReference type="NCBI Taxonomy" id="1763543"/>
    <lineage>
        <taxon>Bacteria</taxon>
        <taxon>Bacillati</taxon>
        <taxon>Actinomycetota</taxon>
        <taxon>Actinomycetes</taxon>
        <taxon>Micromonosporales</taxon>
        <taxon>Micromonosporaceae</taxon>
        <taxon>Micromonospora</taxon>
    </lineage>
</organism>
<sequence>MTAPTDGSSPIEVLLVEDDPGDVLMTREAFEEHKLRNRLNVVSDGTEALAYLRREGQHADAVLPDLILLDLNLPRRDGREVLEEIKKDEQLCRIPVVVLTTSEAHEDILRSYQLHANAYVTKPVDFERFITVVRQIDEFFVSVVKLPPRG</sequence>
<dbReference type="InterPro" id="IPR011006">
    <property type="entry name" value="CheY-like_superfamily"/>
</dbReference>
<reference evidence="3" key="2">
    <citation type="submission" date="2020-09" db="EMBL/GenBank/DDBJ databases">
        <authorList>
            <person name="Sun Q."/>
            <person name="Zhou Y."/>
        </authorList>
    </citation>
    <scope>NUCLEOTIDE SEQUENCE</scope>
    <source>
        <strain evidence="3">CGMCC 4.7312</strain>
    </source>
</reference>
<dbReference type="Pfam" id="PF00072">
    <property type="entry name" value="Response_reg"/>
    <property type="match status" value="1"/>
</dbReference>
<keyword evidence="4" id="KW-1185">Reference proteome</keyword>
<accession>A0A917WUU4</accession>
<name>A0A917WUU4_9ACTN</name>
<evidence type="ECO:0000256" key="1">
    <source>
        <dbReference type="PROSITE-ProRule" id="PRU00169"/>
    </source>
</evidence>
<dbReference type="CDD" id="cd17557">
    <property type="entry name" value="REC_Rcp-like"/>
    <property type="match status" value="1"/>
</dbReference>
<dbReference type="GO" id="GO:0000160">
    <property type="term" value="P:phosphorelay signal transduction system"/>
    <property type="evidence" value="ECO:0007669"/>
    <property type="project" value="InterPro"/>
</dbReference>
<evidence type="ECO:0000259" key="2">
    <source>
        <dbReference type="PROSITE" id="PS50110"/>
    </source>
</evidence>
<dbReference type="PROSITE" id="PS50110">
    <property type="entry name" value="RESPONSE_REGULATORY"/>
    <property type="match status" value="1"/>
</dbReference>
<reference evidence="3" key="1">
    <citation type="journal article" date="2014" name="Int. J. Syst. Evol. Microbiol.">
        <title>Complete genome sequence of Corynebacterium casei LMG S-19264T (=DSM 44701T), isolated from a smear-ripened cheese.</title>
        <authorList>
            <consortium name="US DOE Joint Genome Institute (JGI-PGF)"/>
            <person name="Walter F."/>
            <person name="Albersmeier A."/>
            <person name="Kalinowski J."/>
            <person name="Ruckert C."/>
        </authorList>
    </citation>
    <scope>NUCLEOTIDE SEQUENCE</scope>
    <source>
        <strain evidence="3">CGMCC 4.7312</strain>
    </source>
</reference>
<dbReference type="InterPro" id="IPR052893">
    <property type="entry name" value="TCS_response_regulator"/>
</dbReference>
<dbReference type="SMART" id="SM00448">
    <property type="entry name" value="REC"/>
    <property type="match status" value="1"/>
</dbReference>
<dbReference type="SUPFAM" id="SSF52172">
    <property type="entry name" value="CheY-like"/>
    <property type="match status" value="1"/>
</dbReference>
<dbReference type="InterPro" id="IPR001789">
    <property type="entry name" value="Sig_transdc_resp-reg_receiver"/>
</dbReference>
<dbReference type="PANTHER" id="PTHR44520">
    <property type="entry name" value="RESPONSE REGULATOR RCP1-RELATED"/>
    <property type="match status" value="1"/>
</dbReference>
<dbReference type="EMBL" id="BMNB01000005">
    <property type="protein sequence ID" value="GGM32040.1"/>
    <property type="molecule type" value="Genomic_DNA"/>
</dbReference>
<evidence type="ECO:0000313" key="4">
    <source>
        <dbReference type="Proteomes" id="UP000608890"/>
    </source>
</evidence>
<dbReference type="Gene3D" id="3.40.50.2300">
    <property type="match status" value="1"/>
</dbReference>
<proteinExistence type="predicted"/>
<dbReference type="PANTHER" id="PTHR44520:SF2">
    <property type="entry name" value="RESPONSE REGULATOR RCP1"/>
    <property type="match status" value="1"/>
</dbReference>
<dbReference type="Proteomes" id="UP000608890">
    <property type="component" value="Unassembled WGS sequence"/>
</dbReference>
<dbReference type="AlphaFoldDB" id="A0A917WUU4"/>
<comment type="caution">
    <text evidence="3">The sequence shown here is derived from an EMBL/GenBank/DDBJ whole genome shotgun (WGS) entry which is preliminary data.</text>
</comment>
<feature type="modified residue" description="4-aspartylphosphate" evidence="1">
    <location>
        <position position="70"/>
    </location>
</feature>